<evidence type="ECO:0000256" key="6">
    <source>
        <dbReference type="ARBA" id="ARBA00034777"/>
    </source>
</evidence>
<evidence type="ECO:0000256" key="5">
    <source>
        <dbReference type="ARBA" id="ARBA00023273"/>
    </source>
</evidence>
<dbReference type="InterPro" id="IPR029214">
    <property type="entry name" value="CFAP144"/>
</dbReference>
<sequence length="129" mass="15126">MTYNYNLLAELYKKEKHFQKVYTEFRPNLKATPVTVKFYARHEANVNKGEPNLHYIELLAQAKSSGAKNIFSSPITENQRYGWYDKPLISLSENKLHFPYIEAPEIKLDLILKENYKNKVPFSGIPFKL</sequence>
<evidence type="ECO:0000256" key="4">
    <source>
        <dbReference type="ARBA" id="ARBA00023212"/>
    </source>
</evidence>
<evidence type="ECO:0000256" key="3">
    <source>
        <dbReference type="ARBA" id="ARBA00022490"/>
    </source>
</evidence>
<comment type="similarity">
    <text evidence="6">Belongs to the CFAP144 family.</text>
</comment>
<dbReference type="GO" id="GO:0005856">
    <property type="term" value="C:cytoskeleton"/>
    <property type="evidence" value="ECO:0007669"/>
    <property type="project" value="UniProtKB-SubCell"/>
</dbReference>
<dbReference type="AlphaFoldDB" id="A0A5E4N2G3"/>
<dbReference type="EMBL" id="CABPRJ010001464">
    <property type="protein sequence ID" value="VVC38158.1"/>
    <property type="molecule type" value="Genomic_DNA"/>
</dbReference>
<comment type="subcellular location">
    <subcellularLocation>
        <location evidence="1">Cell projection</location>
        <location evidence="1">Cilium</location>
    </subcellularLocation>
    <subcellularLocation>
        <location evidence="2">Cytoplasm</location>
        <location evidence="2">Cytoskeleton</location>
    </subcellularLocation>
</comment>
<dbReference type="OrthoDB" id="446290at2759"/>
<evidence type="ECO:0000313" key="7">
    <source>
        <dbReference type="EMBL" id="VVC38158.1"/>
    </source>
</evidence>
<keyword evidence="5" id="KW-0966">Cell projection</keyword>
<keyword evidence="3" id="KW-0963">Cytoplasm</keyword>
<name>A0A5E4N2G3_9HEMI</name>
<accession>A0A5E4N2G3</accession>
<protein>
    <submittedName>
        <fullName evidence="7">FAM183 family</fullName>
    </submittedName>
</protein>
<dbReference type="Proteomes" id="UP000325440">
    <property type="component" value="Unassembled WGS sequence"/>
</dbReference>
<keyword evidence="8" id="KW-1185">Reference proteome</keyword>
<keyword evidence="4" id="KW-0206">Cytoskeleton</keyword>
<gene>
    <name evidence="7" type="ORF">CINCED_3A014803</name>
</gene>
<dbReference type="Pfam" id="PF14886">
    <property type="entry name" value="FAM183"/>
    <property type="match status" value="1"/>
</dbReference>
<dbReference type="GO" id="GO:0005929">
    <property type="term" value="C:cilium"/>
    <property type="evidence" value="ECO:0007669"/>
    <property type="project" value="UniProtKB-SubCell"/>
</dbReference>
<organism evidence="7 8">
    <name type="scientific">Cinara cedri</name>
    <dbReference type="NCBI Taxonomy" id="506608"/>
    <lineage>
        <taxon>Eukaryota</taxon>
        <taxon>Metazoa</taxon>
        <taxon>Ecdysozoa</taxon>
        <taxon>Arthropoda</taxon>
        <taxon>Hexapoda</taxon>
        <taxon>Insecta</taxon>
        <taxon>Pterygota</taxon>
        <taxon>Neoptera</taxon>
        <taxon>Paraneoptera</taxon>
        <taxon>Hemiptera</taxon>
        <taxon>Sternorrhyncha</taxon>
        <taxon>Aphidomorpha</taxon>
        <taxon>Aphidoidea</taxon>
        <taxon>Aphididae</taxon>
        <taxon>Lachninae</taxon>
        <taxon>Cinara</taxon>
    </lineage>
</organism>
<reference evidence="7 8" key="1">
    <citation type="submission" date="2019-08" db="EMBL/GenBank/DDBJ databases">
        <authorList>
            <person name="Alioto T."/>
            <person name="Alioto T."/>
            <person name="Gomez Garrido J."/>
        </authorList>
    </citation>
    <scope>NUCLEOTIDE SEQUENCE [LARGE SCALE GENOMIC DNA]</scope>
</reference>
<proteinExistence type="inferred from homology"/>
<evidence type="ECO:0000256" key="2">
    <source>
        <dbReference type="ARBA" id="ARBA00004245"/>
    </source>
</evidence>
<evidence type="ECO:0000313" key="8">
    <source>
        <dbReference type="Proteomes" id="UP000325440"/>
    </source>
</evidence>
<evidence type="ECO:0000256" key="1">
    <source>
        <dbReference type="ARBA" id="ARBA00004138"/>
    </source>
</evidence>